<keyword evidence="4" id="KW-0862">Zinc</keyword>
<comment type="similarity">
    <text evidence="1">Belongs to the PC-esterase family. TBL subfamily.</text>
</comment>
<evidence type="ECO:0000256" key="6">
    <source>
        <dbReference type="SAM" id="MobiDB-lite"/>
    </source>
</evidence>
<dbReference type="Pfam" id="PF13839">
    <property type="entry name" value="PC-Esterase"/>
    <property type="match status" value="1"/>
</dbReference>
<evidence type="ECO:0000256" key="1">
    <source>
        <dbReference type="ARBA" id="ARBA00007727"/>
    </source>
</evidence>
<evidence type="ECO:0000313" key="8">
    <source>
        <dbReference type="EMBL" id="KAH0756848.1"/>
    </source>
</evidence>
<dbReference type="PANTHER" id="PTHR32285:SF30">
    <property type="entry name" value="PROTEIN TRICHOME BIREFRINGENCE-LIKE 42"/>
    <property type="match status" value="1"/>
</dbReference>
<feature type="compositionally biased region" description="Basic residues" evidence="6">
    <location>
        <begin position="99"/>
        <end position="117"/>
    </location>
</feature>
<dbReference type="CDD" id="cd19821">
    <property type="entry name" value="Bbox1_BBX-like"/>
    <property type="match status" value="1"/>
</dbReference>
<dbReference type="PANTHER" id="PTHR32285">
    <property type="entry name" value="PROTEIN TRICHOME BIREFRINGENCE-LIKE 9-RELATED"/>
    <property type="match status" value="1"/>
</dbReference>
<evidence type="ECO:0000256" key="4">
    <source>
        <dbReference type="ARBA" id="ARBA00022833"/>
    </source>
</evidence>
<evidence type="ECO:0000256" key="3">
    <source>
        <dbReference type="ARBA" id="ARBA00022771"/>
    </source>
</evidence>
<sequence>MSSEKKLANAVGAKTARACDNCIRKRARWYCAADDAFLCQSCDSSVHSANPLARRHERVRLKTSSLKSLDEFPNLESTVSGSGSGSGSGSDSVPSWHRGFTRKARTPRHGNKHAKRVKSTEEDEEEEEMKNPIQLVVPEISSDENSHDENEEEQLLYRVPIFDPFVEDGSNYGNKYSSNKVDFNQDLNTFQGLLAPSEMELAEFAADVECLLGKGLDDEESFNYMEGLGFLEKHDEKLVKVEDEGEMGFVNMASTNTHDINQVDYSEFDMVGDTFELKFDYDSQVISNLDEDKKVEFGEINYDSGKNNNNNKIMLNLDYESVLKSWADKRSPWTMGERPEVDFNDCWPVCMGNCGKIHSYGDIGIMNRHGGGGVDEGREARVLRYKEKRRTRLFSKKIRLSYYVIHTIIDISKHARNGRVDEFYLKYRWQPTTCNLPRFDGKALLEKMKGKNIMFVGDSLGYNQWESLACLLHAAFPSSKYVYQSRDSLITLKFPEYEVSVQYLRNRFLVDISLEKVGRILKLDSITKTSIWEGADVLIFNSYHWWTHTGVLQGWDYLEVDGKLFKDMDRMKAYNIGLSTWAKWIDTNIDPKKTSVFFQGIPAVHFSGANWGEPKEVSCKGQTKPLKGSTYPGESYPGELVIKKVLNTMKKQVHLLDITLLTQLRKDGHPSIYGPSGQLDCSHWCVAGVPDTWNLLLYTTLIS</sequence>
<dbReference type="Pfam" id="PF00643">
    <property type="entry name" value="zf-B_box"/>
    <property type="match status" value="1"/>
</dbReference>
<dbReference type="SMART" id="SM00336">
    <property type="entry name" value="BBOX"/>
    <property type="match status" value="1"/>
</dbReference>
<dbReference type="PROSITE" id="PS50119">
    <property type="entry name" value="ZF_BBOX"/>
    <property type="match status" value="1"/>
</dbReference>
<feature type="domain" description="B box-type" evidence="7">
    <location>
        <begin position="14"/>
        <end position="61"/>
    </location>
</feature>
<organism evidence="8 9">
    <name type="scientific">Solanum tuberosum</name>
    <name type="common">Potato</name>
    <dbReference type="NCBI Taxonomy" id="4113"/>
    <lineage>
        <taxon>Eukaryota</taxon>
        <taxon>Viridiplantae</taxon>
        <taxon>Streptophyta</taxon>
        <taxon>Embryophyta</taxon>
        <taxon>Tracheophyta</taxon>
        <taxon>Spermatophyta</taxon>
        <taxon>Magnoliopsida</taxon>
        <taxon>eudicotyledons</taxon>
        <taxon>Gunneridae</taxon>
        <taxon>Pentapetalae</taxon>
        <taxon>asterids</taxon>
        <taxon>lamiids</taxon>
        <taxon>Solanales</taxon>
        <taxon>Solanaceae</taxon>
        <taxon>Solanoideae</taxon>
        <taxon>Solaneae</taxon>
        <taxon>Solanum</taxon>
    </lineage>
</organism>
<dbReference type="InterPro" id="IPR049808">
    <property type="entry name" value="CONSTANS-like_Bbox1"/>
</dbReference>
<keyword evidence="2" id="KW-0479">Metal-binding</keyword>
<reference evidence="8 9" key="1">
    <citation type="journal article" date="2021" name="bioRxiv">
        <title>Chromosome-scale and haplotype-resolved genome assembly of a tetraploid potato cultivar.</title>
        <authorList>
            <person name="Sun H."/>
            <person name="Jiao W.-B."/>
            <person name="Krause K."/>
            <person name="Campoy J.A."/>
            <person name="Goel M."/>
            <person name="Folz-Donahue K."/>
            <person name="Kukat C."/>
            <person name="Huettel B."/>
            <person name="Schneeberger K."/>
        </authorList>
    </citation>
    <scope>NUCLEOTIDE SEQUENCE [LARGE SCALE GENOMIC DNA]</scope>
    <source>
        <strain evidence="8">SolTubOtavaFocal</strain>
        <tissue evidence="8">Leaves</tissue>
    </source>
</reference>
<evidence type="ECO:0000313" key="9">
    <source>
        <dbReference type="Proteomes" id="UP000826656"/>
    </source>
</evidence>
<evidence type="ECO:0000256" key="2">
    <source>
        <dbReference type="ARBA" id="ARBA00022723"/>
    </source>
</evidence>
<dbReference type="InterPro" id="IPR000315">
    <property type="entry name" value="Znf_B-box"/>
</dbReference>
<dbReference type="InterPro" id="IPR029962">
    <property type="entry name" value="TBL"/>
</dbReference>
<dbReference type="InterPro" id="IPR026057">
    <property type="entry name" value="TBL_C"/>
</dbReference>
<evidence type="ECO:0000256" key="5">
    <source>
        <dbReference type="PROSITE-ProRule" id="PRU00024"/>
    </source>
</evidence>
<protein>
    <recommendedName>
        <fullName evidence="7">B box-type domain-containing protein</fullName>
    </recommendedName>
</protein>
<dbReference type="EMBL" id="JAIVGD010000015">
    <property type="protein sequence ID" value="KAH0756848.1"/>
    <property type="molecule type" value="Genomic_DNA"/>
</dbReference>
<keyword evidence="3 5" id="KW-0863">Zinc-finger</keyword>
<dbReference type="Proteomes" id="UP000826656">
    <property type="component" value="Unassembled WGS sequence"/>
</dbReference>
<keyword evidence="9" id="KW-1185">Reference proteome</keyword>
<proteinExistence type="inferred from homology"/>
<comment type="caution">
    <text evidence="8">The sequence shown here is derived from an EMBL/GenBank/DDBJ whole genome shotgun (WGS) entry which is preliminary data.</text>
</comment>
<evidence type="ECO:0000259" key="7">
    <source>
        <dbReference type="PROSITE" id="PS50119"/>
    </source>
</evidence>
<name>A0ABQ7V0C6_SOLTU</name>
<accession>A0ABQ7V0C6</accession>
<gene>
    <name evidence="8" type="ORF">KY290_020341</name>
</gene>
<feature type="region of interest" description="Disordered" evidence="6">
    <location>
        <begin position="73"/>
        <end position="152"/>
    </location>
</feature>